<keyword evidence="4" id="KW-0539">Nucleus</keyword>
<keyword evidence="8" id="KW-1185">Reference proteome</keyword>
<feature type="repeat" description="WD" evidence="5">
    <location>
        <begin position="552"/>
        <end position="569"/>
    </location>
</feature>
<dbReference type="PROSITE" id="PS50082">
    <property type="entry name" value="WD_REPEATS_2"/>
    <property type="match status" value="2"/>
</dbReference>
<evidence type="ECO:0000256" key="2">
    <source>
        <dbReference type="ARBA" id="ARBA00022574"/>
    </source>
</evidence>
<dbReference type="GO" id="GO:0006357">
    <property type="term" value="P:regulation of transcription by RNA polymerase II"/>
    <property type="evidence" value="ECO:0007669"/>
    <property type="project" value="TreeGrafter"/>
</dbReference>
<dbReference type="EMBL" id="KV454292">
    <property type="protein sequence ID" value="ODQ74536.1"/>
    <property type="molecule type" value="Genomic_DNA"/>
</dbReference>
<dbReference type="InterPro" id="IPR020472">
    <property type="entry name" value="WD40_PAC1"/>
</dbReference>
<dbReference type="Pfam" id="PF00400">
    <property type="entry name" value="WD40"/>
    <property type="match status" value="1"/>
</dbReference>
<feature type="compositionally biased region" description="Polar residues" evidence="6">
    <location>
        <begin position="198"/>
        <end position="208"/>
    </location>
</feature>
<keyword evidence="3" id="KW-0677">Repeat</keyword>
<feature type="region of interest" description="Disordered" evidence="6">
    <location>
        <begin position="140"/>
        <end position="211"/>
    </location>
</feature>
<evidence type="ECO:0000256" key="5">
    <source>
        <dbReference type="PROSITE-ProRule" id="PRU00221"/>
    </source>
</evidence>
<feature type="compositionally biased region" description="Polar residues" evidence="6">
    <location>
        <begin position="140"/>
        <end position="153"/>
    </location>
</feature>
<dbReference type="InterPro" id="IPR045183">
    <property type="entry name" value="Ebi-like"/>
</dbReference>
<dbReference type="InterPro" id="IPR015943">
    <property type="entry name" value="WD40/YVTN_repeat-like_dom_sf"/>
</dbReference>
<dbReference type="Pfam" id="PF08513">
    <property type="entry name" value="LisH"/>
    <property type="match status" value="1"/>
</dbReference>
<dbReference type="SMART" id="SM00320">
    <property type="entry name" value="WD40"/>
    <property type="match status" value="5"/>
</dbReference>
<feature type="repeat" description="WD" evidence="5">
    <location>
        <begin position="419"/>
        <end position="464"/>
    </location>
</feature>
<dbReference type="PROSITE" id="PS50896">
    <property type="entry name" value="LISH"/>
    <property type="match status" value="1"/>
</dbReference>
<dbReference type="InterPro" id="IPR019775">
    <property type="entry name" value="WD40_repeat_CS"/>
</dbReference>
<comment type="subcellular location">
    <subcellularLocation>
        <location evidence="1">Nucleus</location>
    </subcellularLocation>
</comment>
<dbReference type="STRING" id="675824.A0A1E3QA51"/>
<evidence type="ECO:0000256" key="1">
    <source>
        <dbReference type="ARBA" id="ARBA00004123"/>
    </source>
</evidence>
<protein>
    <recommendedName>
        <fullName evidence="9">LisH domain-containing protein</fullName>
    </recommendedName>
</protein>
<dbReference type="AlphaFoldDB" id="A0A1E3QA51"/>
<dbReference type="PANTHER" id="PTHR22846:SF2">
    <property type="entry name" value="F-BOX-LIKE_WD REPEAT-CONTAINING PROTEIN EBI"/>
    <property type="match status" value="1"/>
</dbReference>
<dbReference type="PRINTS" id="PR00320">
    <property type="entry name" value="GPROTEINBRPT"/>
</dbReference>
<organism evidence="7 8">
    <name type="scientific">Lipomyces starkeyi NRRL Y-11557</name>
    <dbReference type="NCBI Taxonomy" id="675824"/>
    <lineage>
        <taxon>Eukaryota</taxon>
        <taxon>Fungi</taxon>
        <taxon>Dikarya</taxon>
        <taxon>Ascomycota</taxon>
        <taxon>Saccharomycotina</taxon>
        <taxon>Lipomycetes</taxon>
        <taxon>Lipomycetales</taxon>
        <taxon>Lipomycetaceae</taxon>
        <taxon>Lipomyces</taxon>
    </lineage>
</organism>
<dbReference type="PROSITE" id="PS00678">
    <property type="entry name" value="WD_REPEATS_1"/>
    <property type="match status" value="1"/>
</dbReference>
<evidence type="ECO:0000256" key="3">
    <source>
        <dbReference type="ARBA" id="ARBA00022737"/>
    </source>
</evidence>
<dbReference type="InterPro" id="IPR036322">
    <property type="entry name" value="WD40_repeat_dom_sf"/>
</dbReference>
<dbReference type="GO" id="GO:0034967">
    <property type="term" value="C:Set3 complex"/>
    <property type="evidence" value="ECO:0007669"/>
    <property type="project" value="TreeGrafter"/>
</dbReference>
<accession>A0A1E3QA51</accession>
<dbReference type="InterPro" id="IPR001680">
    <property type="entry name" value="WD40_rpt"/>
</dbReference>
<dbReference type="Proteomes" id="UP000094385">
    <property type="component" value="Unassembled WGS sequence"/>
</dbReference>
<evidence type="ECO:0000313" key="8">
    <source>
        <dbReference type="Proteomes" id="UP000094385"/>
    </source>
</evidence>
<dbReference type="SUPFAM" id="SSF50978">
    <property type="entry name" value="WD40 repeat-like"/>
    <property type="match status" value="1"/>
</dbReference>
<evidence type="ECO:0000313" key="7">
    <source>
        <dbReference type="EMBL" id="ODQ74536.1"/>
    </source>
</evidence>
<dbReference type="Gene3D" id="1.20.960.30">
    <property type="match status" value="1"/>
</dbReference>
<gene>
    <name evidence="7" type="ORF">LIPSTDRAFT_62549</name>
</gene>
<dbReference type="InterPro" id="IPR006594">
    <property type="entry name" value="LisH"/>
</dbReference>
<dbReference type="PANTHER" id="PTHR22846">
    <property type="entry name" value="WD40 REPEAT PROTEIN"/>
    <property type="match status" value="1"/>
</dbReference>
<sequence>MSISSKELNYLIWRYLQESGFSHATYAFQHETEADRLEEKYGPVTPMGLLVSVFQKGLHYMEIESLLNPDGTERQNPEPFSLFSGAIANSLEVLPDGTEHESSSAVDMSMANANEEDIKGQQESTERGENAIAATMKTTHTTIDASASSQSRKYSIEQPLRQRSPSTRDGFLEAEPKRVKISHDRSASVTPADICQSPEPTVQSTGVESKSEKVKSRNQVILLPEIKSATDCTWSSDGSHLAISTSTSEVFVYTFSGATLSLRSPRKVKLASSQEISNISLTSALLAIGTYSGAIQLWCISEKLPAVKATLSGFHSAPVLSAEFTTIEGKMALVTIDCLRKAGVWDISATGSFWFSLVASSAVDQLHDGVESVKDSISDVKILSDRNSVATTTGKNGTLDIYDLVSAPKNDKLHCTYRLNGHTKAVNVLHYSPASETSPEIFISGSEDNSVRVWDLASRSAKYVLEGHHTGVMALKVCGFDVADKRKRIRILASGDFAGRLRLWDLDTGAMIAKVEYNYPVFAFGFVGALSDKDINSNGNGSSSSHQQRVTLLTGSKDGIVNMWDVDEE</sequence>
<evidence type="ECO:0000256" key="6">
    <source>
        <dbReference type="SAM" id="MobiDB-lite"/>
    </source>
</evidence>
<dbReference type="Gene3D" id="2.130.10.10">
    <property type="entry name" value="YVTN repeat-like/Quinoprotein amine dehydrogenase"/>
    <property type="match status" value="2"/>
</dbReference>
<dbReference type="PROSITE" id="PS50294">
    <property type="entry name" value="WD_REPEATS_REGION"/>
    <property type="match status" value="1"/>
</dbReference>
<reference evidence="7 8" key="1">
    <citation type="journal article" date="2016" name="Proc. Natl. Acad. Sci. U.S.A.">
        <title>Comparative genomics of biotechnologically important yeasts.</title>
        <authorList>
            <person name="Riley R."/>
            <person name="Haridas S."/>
            <person name="Wolfe K.H."/>
            <person name="Lopes M.R."/>
            <person name="Hittinger C.T."/>
            <person name="Goeker M."/>
            <person name="Salamov A.A."/>
            <person name="Wisecaver J.H."/>
            <person name="Long T.M."/>
            <person name="Calvey C.H."/>
            <person name="Aerts A.L."/>
            <person name="Barry K.W."/>
            <person name="Choi C."/>
            <person name="Clum A."/>
            <person name="Coughlan A.Y."/>
            <person name="Deshpande S."/>
            <person name="Douglass A.P."/>
            <person name="Hanson S.J."/>
            <person name="Klenk H.-P."/>
            <person name="LaButti K.M."/>
            <person name="Lapidus A."/>
            <person name="Lindquist E.A."/>
            <person name="Lipzen A.M."/>
            <person name="Meier-Kolthoff J.P."/>
            <person name="Ohm R.A."/>
            <person name="Otillar R.P."/>
            <person name="Pangilinan J.L."/>
            <person name="Peng Y."/>
            <person name="Rokas A."/>
            <person name="Rosa C.A."/>
            <person name="Scheuner C."/>
            <person name="Sibirny A.A."/>
            <person name="Slot J.C."/>
            <person name="Stielow J.B."/>
            <person name="Sun H."/>
            <person name="Kurtzman C.P."/>
            <person name="Blackwell M."/>
            <person name="Grigoriev I.V."/>
            <person name="Jeffries T.W."/>
        </authorList>
    </citation>
    <scope>NUCLEOTIDE SEQUENCE [LARGE SCALE GENOMIC DNA]</scope>
    <source>
        <strain evidence="7 8">NRRL Y-11557</strain>
    </source>
</reference>
<dbReference type="OrthoDB" id="1367865at2759"/>
<feature type="compositionally biased region" description="Basic and acidic residues" evidence="6">
    <location>
        <begin position="170"/>
        <end position="186"/>
    </location>
</feature>
<dbReference type="FunFam" id="1.20.960.30:FF:000001">
    <property type="entry name" value="F-box-like/WD repeat-containing protein TBL1XR1"/>
    <property type="match status" value="1"/>
</dbReference>
<dbReference type="GO" id="GO:0003714">
    <property type="term" value="F:transcription corepressor activity"/>
    <property type="evidence" value="ECO:0007669"/>
    <property type="project" value="InterPro"/>
</dbReference>
<keyword evidence="2 5" id="KW-0853">WD repeat</keyword>
<evidence type="ECO:0000256" key="4">
    <source>
        <dbReference type="ARBA" id="ARBA00023242"/>
    </source>
</evidence>
<name>A0A1E3QA51_LIPST</name>
<dbReference type="SMART" id="SM00667">
    <property type="entry name" value="LisH"/>
    <property type="match status" value="1"/>
</dbReference>
<proteinExistence type="predicted"/>
<evidence type="ECO:0008006" key="9">
    <source>
        <dbReference type="Google" id="ProtNLM"/>
    </source>
</evidence>